<comment type="caution">
    <text evidence="2">The sequence shown here is derived from an EMBL/GenBank/DDBJ whole genome shotgun (WGS) entry which is preliminary data.</text>
</comment>
<accession>A0A6G0U8I2</accession>
<keyword evidence="3" id="KW-1185">Reference proteome</keyword>
<evidence type="ECO:0000256" key="1">
    <source>
        <dbReference type="SAM" id="MobiDB-lite"/>
    </source>
</evidence>
<evidence type="ECO:0000313" key="2">
    <source>
        <dbReference type="EMBL" id="KAE9544592.1"/>
    </source>
</evidence>
<dbReference type="Proteomes" id="UP000475862">
    <property type="component" value="Unassembled WGS sequence"/>
</dbReference>
<dbReference type="EMBL" id="VYZN01000001">
    <property type="protein sequence ID" value="KAE9544592.1"/>
    <property type="molecule type" value="Genomic_DNA"/>
</dbReference>
<organism evidence="2 3">
    <name type="scientific">Aphis glycines</name>
    <name type="common">Soybean aphid</name>
    <dbReference type="NCBI Taxonomy" id="307491"/>
    <lineage>
        <taxon>Eukaryota</taxon>
        <taxon>Metazoa</taxon>
        <taxon>Ecdysozoa</taxon>
        <taxon>Arthropoda</taxon>
        <taxon>Hexapoda</taxon>
        <taxon>Insecta</taxon>
        <taxon>Pterygota</taxon>
        <taxon>Neoptera</taxon>
        <taxon>Paraneoptera</taxon>
        <taxon>Hemiptera</taxon>
        <taxon>Sternorrhyncha</taxon>
        <taxon>Aphidomorpha</taxon>
        <taxon>Aphidoidea</taxon>
        <taxon>Aphididae</taxon>
        <taxon>Aphidini</taxon>
        <taxon>Aphis</taxon>
        <taxon>Aphis</taxon>
    </lineage>
</organism>
<feature type="region of interest" description="Disordered" evidence="1">
    <location>
        <begin position="173"/>
        <end position="204"/>
    </location>
</feature>
<dbReference type="AlphaFoldDB" id="A0A6G0U8I2"/>
<evidence type="ECO:0000313" key="3">
    <source>
        <dbReference type="Proteomes" id="UP000475862"/>
    </source>
</evidence>
<proteinExistence type="predicted"/>
<protein>
    <submittedName>
        <fullName evidence="2">Uncharacterized protein</fullName>
    </submittedName>
</protein>
<gene>
    <name evidence="2" type="ORF">AGLY_000134</name>
</gene>
<sequence length="204" mass="23727">MYKIHYILNLNYAVKRVKMPIQTTGVAVQTYQKSFIIFSTHKYLVFKLQTNTNGQLVVLNFFTLDINSKIKKFYEFSTTKLLVHFRNFDFIIATLNAYKKIIKPYIKFSITQNVVYKLLKKPKYFENLTLLSYNIKKIDFVINWFCLKIPVFSSLFSPIFLRTLSETTPEKKALLRTGRRGSREPPAPLAPAEADRGCGTGRSE</sequence>
<reference evidence="2 3" key="1">
    <citation type="submission" date="2019-08" db="EMBL/GenBank/DDBJ databases">
        <title>The genome of the soybean aphid Biotype 1, its phylome, world population structure and adaptation to the North American continent.</title>
        <authorList>
            <person name="Giordano R."/>
            <person name="Donthu R.K."/>
            <person name="Hernandez A.G."/>
            <person name="Wright C.L."/>
            <person name="Zimin A.V."/>
        </authorList>
    </citation>
    <scope>NUCLEOTIDE SEQUENCE [LARGE SCALE GENOMIC DNA]</scope>
    <source>
        <tissue evidence="2">Whole aphids</tissue>
    </source>
</reference>
<name>A0A6G0U8I2_APHGL</name>